<dbReference type="SUPFAM" id="SSF50621">
    <property type="entry name" value="Alanine racemase C-terminal domain-like"/>
    <property type="match status" value="1"/>
</dbReference>
<feature type="domain" description="Orn/DAP/Arg decarboxylase 2 N-terminal" evidence="6">
    <location>
        <begin position="48"/>
        <end position="278"/>
    </location>
</feature>
<accession>A0A8C9R6G1</accession>
<dbReference type="Gene3D" id="2.40.37.10">
    <property type="entry name" value="Lyase, Ornithine Decarboxylase, Chain A, domain 1"/>
    <property type="match status" value="1"/>
</dbReference>
<evidence type="ECO:0000313" key="7">
    <source>
        <dbReference type="Ensembl" id="ENSSFOP00015011989.2"/>
    </source>
</evidence>
<dbReference type="InterPro" id="IPR000183">
    <property type="entry name" value="Orn/DAP/Arg_de-COase"/>
</dbReference>
<evidence type="ECO:0000256" key="2">
    <source>
        <dbReference type="ARBA" id="ARBA00008872"/>
    </source>
</evidence>
<dbReference type="PANTHER" id="PTHR11482">
    <property type="entry name" value="ARGININE/DIAMINOPIMELATE/ORNITHINE DECARBOXYLASE"/>
    <property type="match status" value="1"/>
</dbReference>
<dbReference type="PRINTS" id="PR01179">
    <property type="entry name" value="ODADCRBXLASE"/>
</dbReference>
<dbReference type="FunFam" id="3.20.20.10:FF:000005">
    <property type="entry name" value="Ornithine decarboxylase"/>
    <property type="match status" value="1"/>
</dbReference>
<evidence type="ECO:0000256" key="4">
    <source>
        <dbReference type="ARBA" id="ARBA00023239"/>
    </source>
</evidence>
<dbReference type="InterPro" id="IPR029066">
    <property type="entry name" value="PLP-binding_barrel"/>
</dbReference>
<sequence length="449" mass="49533">MKGFADEPSYTIELLEDGTTLSDVIDNHIYEQALAEKNAFFVTDLGVLLRQHARWRAHMAQIRPYYPVRCNSSPAVIEILAALGVGFACSNKNDLVLVQDFGVSPENILYTGACKQLSHIKYAAKSGIDVLVCDNETEMCKIARCHPRAKYVLLLQMATESYTEATSMTFGSSLKGCRHLLENAQELDLQVVGVRFHIPTSCRDNQAYAHAVADARCVFDMGSELGFHMNILNIGGGFSGSEEQLEQIEGNMQPHLDSYFPPESGVSVIAEPGAYYVSSSFSLAVNIIAKKTVSWDQCGQPHEASFPKNEPAFLYYMNDGVYGSFSCKLLDDTVPAPSVHKALPAAEPLFVSSLWGPSCDGLDQVVERCMLPELSVGDWVVFGDMGAHSLGEPSTFTSVDRPPVYYVVSTRDWYEMQDAGINLDTPVKNFTLLPYCFQFNEQEDVFAPA</sequence>
<dbReference type="InterPro" id="IPR009006">
    <property type="entry name" value="Ala_racemase/Decarboxylase_C"/>
</dbReference>
<dbReference type="GO" id="GO:1902269">
    <property type="term" value="P:positive regulation of polyamine transmembrane transport"/>
    <property type="evidence" value="ECO:0007669"/>
    <property type="project" value="TreeGrafter"/>
</dbReference>
<keyword evidence="3" id="KW-0663">Pyridoxal phosphate</keyword>
<gene>
    <name evidence="7" type="primary">AZIN1</name>
    <name evidence="7" type="synonym">LOC108940678</name>
</gene>
<organism evidence="7 8">
    <name type="scientific">Scleropages formosus</name>
    <name type="common">Asian bonytongue</name>
    <name type="synonym">Osteoglossum formosum</name>
    <dbReference type="NCBI Taxonomy" id="113540"/>
    <lineage>
        <taxon>Eukaryota</taxon>
        <taxon>Metazoa</taxon>
        <taxon>Chordata</taxon>
        <taxon>Craniata</taxon>
        <taxon>Vertebrata</taxon>
        <taxon>Euteleostomi</taxon>
        <taxon>Actinopterygii</taxon>
        <taxon>Neopterygii</taxon>
        <taxon>Teleostei</taxon>
        <taxon>Osteoglossocephala</taxon>
        <taxon>Osteoglossomorpha</taxon>
        <taxon>Osteoglossiformes</taxon>
        <taxon>Osteoglossidae</taxon>
        <taxon>Scleropages</taxon>
    </lineage>
</organism>
<evidence type="ECO:0000259" key="6">
    <source>
        <dbReference type="Pfam" id="PF02784"/>
    </source>
</evidence>
<comment type="function">
    <text evidence="5">Catalyzes the first and rate-limiting step of polyamine biosynthesis that converts ornithine into putrescine, which is the precursor for the polyamines, spermidine and spermine. Polyamines are essential for cell proliferation and are implicated in cellular processes, ranging from DNA replication to apoptosis.</text>
</comment>
<dbReference type="Gene3D" id="3.20.20.10">
    <property type="entry name" value="Alanine racemase"/>
    <property type="match status" value="1"/>
</dbReference>
<reference evidence="7 8" key="1">
    <citation type="submission" date="2019-04" db="EMBL/GenBank/DDBJ databases">
        <authorList>
            <consortium name="Wellcome Sanger Institute Data Sharing"/>
        </authorList>
    </citation>
    <scope>NUCLEOTIDE SEQUENCE [LARGE SCALE GENOMIC DNA]</scope>
</reference>
<evidence type="ECO:0000256" key="1">
    <source>
        <dbReference type="ARBA" id="ARBA00001933"/>
    </source>
</evidence>
<dbReference type="AlphaFoldDB" id="A0A8C9R6G1"/>
<keyword evidence="4" id="KW-0456">Lyase</keyword>
<dbReference type="Pfam" id="PF02784">
    <property type="entry name" value="Orn_Arg_deC_N"/>
    <property type="match status" value="1"/>
</dbReference>
<keyword evidence="8" id="KW-1185">Reference proteome</keyword>
<evidence type="ECO:0000313" key="8">
    <source>
        <dbReference type="Proteomes" id="UP000694397"/>
    </source>
</evidence>
<dbReference type="GO" id="GO:0033387">
    <property type="term" value="P:putrescine biosynthetic process from arginine, via ornithine"/>
    <property type="evidence" value="ECO:0007669"/>
    <property type="project" value="TreeGrafter"/>
</dbReference>
<dbReference type="GO" id="GO:0004586">
    <property type="term" value="F:ornithine decarboxylase activity"/>
    <property type="evidence" value="ECO:0007669"/>
    <property type="project" value="TreeGrafter"/>
</dbReference>
<comment type="similarity">
    <text evidence="2">Belongs to the Orn/Lys/Arg decarboxylase class-II family.</text>
</comment>
<reference evidence="7" key="3">
    <citation type="submission" date="2025-09" db="UniProtKB">
        <authorList>
            <consortium name="Ensembl"/>
        </authorList>
    </citation>
    <scope>IDENTIFICATION</scope>
</reference>
<dbReference type="GeneTree" id="ENSGT00950000182995"/>
<dbReference type="PANTHER" id="PTHR11482:SF7">
    <property type="entry name" value="ANTIZYME INHIBITOR 1"/>
    <property type="match status" value="1"/>
</dbReference>
<protein>
    <submittedName>
        <fullName evidence="7">Antizyme inhibitor 1b</fullName>
    </submittedName>
</protein>
<dbReference type="SUPFAM" id="SSF51419">
    <property type="entry name" value="PLP-binding barrel"/>
    <property type="match status" value="1"/>
</dbReference>
<name>A0A8C9R6G1_SCLFO</name>
<dbReference type="InterPro" id="IPR022657">
    <property type="entry name" value="De-COase2_CS"/>
</dbReference>
<evidence type="ECO:0000256" key="3">
    <source>
        <dbReference type="ARBA" id="ARBA00022898"/>
    </source>
</evidence>
<dbReference type="GO" id="GO:0042177">
    <property type="term" value="P:negative regulation of protein catabolic process"/>
    <property type="evidence" value="ECO:0007669"/>
    <property type="project" value="TreeGrafter"/>
</dbReference>
<dbReference type="GO" id="GO:0042978">
    <property type="term" value="F:ornithine decarboxylase activator activity"/>
    <property type="evidence" value="ECO:0007669"/>
    <property type="project" value="TreeGrafter"/>
</dbReference>
<dbReference type="OrthoDB" id="5034579at2759"/>
<dbReference type="GO" id="GO:0005737">
    <property type="term" value="C:cytoplasm"/>
    <property type="evidence" value="ECO:0007669"/>
    <property type="project" value="TreeGrafter"/>
</dbReference>
<evidence type="ECO:0000256" key="5">
    <source>
        <dbReference type="ARBA" id="ARBA00037173"/>
    </source>
</evidence>
<reference evidence="7" key="2">
    <citation type="submission" date="2025-08" db="UniProtKB">
        <authorList>
            <consortium name="Ensembl"/>
        </authorList>
    </citation>
    <scope>IDENTIFICATION</scope>
</reference>
<dbReference type="FunFam" id="2.40.37.10:FF:000005">
    <property type="entry name" value="Ornithine decarboxylase"/>
    <property type="match status" value="1"/>
</dbReference>
<dbReference type="PRINTS" id="PR01182">
    <property type="entry name" value="ORNDCRBXLASE"/>
</dbReference>
<dbReference type="InterPro" id="IPR002433">
    <property type="entry name" value="Orn_de-COase"/>
</dbReference>
<comment type="cofactor">
    <cofactor evidence="1">
        <name>pyridoxal 5'-phosphate</name>
        <dbReference type="ChEBI" id="CHEBI:597326"/>
    </cofactor>
</comment>
<dbReference type="Ensembl" id="ENSSFOT00015012143.2">
    <property type="protein sequence ID" value="ENSSFOP00015011989.2"/>
    <property type="gene ID" value="ENSSFOG00015007644.2"/>
</dbReference>
<dbReference type="Proteomes" id="UP000694397">
    <property type="component" value="Chromosome 18"/>
</dbReference>
<dbReference type="PROSITE" id="PS00879">
    <property type="entry name" value="ODR_DC_2_2"/>
    <property type="match status" value="1"/>
</dbReference>
<proteinExistence type="inferred from homology"/>
<dbReference type="InterPro" id="IPR022644">
    <property type="entry name" value="De-COase2_N"/>
</dbReference>